<keyword evidence="3" id="KW-0004">4Fe-4S</keyword>
<protein>
    <submittedName>
        <fullName evidence="8">Quinol dehydrogenase</fullName>
    </submittedName>
</protein>
<evidence type="ECO:0000259" key="7">
    <source>
        <dbReference type="PROSITE" id="PS51379"/>
    </source>
</evidence>
<evidence type="ECO:0000256" key="6">
    <source>
        <dbReference type="ARBA" id="ARBA00023014"/>
    </source>
</evidence>
<dbReference type="PATRIC" id="fig|1637975.4.peg.2667"/>
<evidence type="ECO:0000256" key="3">
    <source>
        <dbReference type="ARBA" id="ARBA00022485"/>
    </source>
</evidence>
<reference evidence="8 9" key="1">
    <citation type="submission" date="2015-09" db="EMBL/GenBank/DDBJ databases">
        <title>Genome sequencing project for genomic taxonomy and phylogenomics of Bacillus-like bacteria.</title>
        <authorList>
            <person name="Liu B."/>
            <person name="Wang J."/>
            <person name="Zhu Y."/>
            <person name="Liu G."/>
            <person name="Chen Q."/>
            <person name="Chen Z."/>
            <person name="Lan J."/>
            <person name="Che J."/>
            <person name="Ge C."/>
            <person name="Shi H."/>
            <person name="Pan Z."/>
            <person name="Liu X."/>
        </authorList>
    </citation>
    <scope>NUCLEOTIDE SEQUENCE [LARGE SCALE GENOMIC DNA]</scope>
    <source>
        <strain evidence="8 9">FJAT-18043</strain>
    </source>
</reference>
<evidence type="ECO:0000256" key="5">
    <source>
        <dbReference type="ARBA" id="ARBA00023004"/>
    </source>
</evidence>
<dbReference type="PANTHER" id="PTHR24960">
    <property type="entry name" value="PHOTOSYSTEM I IRON-SULFUR CENTER-RELATED"/>
    <property type="match status" value="1"/>
</dbReference>
<evidence type="ECO:0000313" key="9">
    <source>
        <dbReference type="Proteomes" id="UP000050996"/>
    </source>
</evidence>
<comment type="cofactor">
    <cofactor evidence="1">
        <name>[4Fe-4S] cluster</name>
        <dbReference type="ChEBI" id="CHEBI:49883"/>
    </cofactor>
</comment>
<dbReference type="GO" id="GO:0051539">
    <property type="term" value="F:4 iron, 4 sulfur cluster binding"/>
    <property type="evidence" value="ECO:0007669"/>
    <property type="project" value="UniProtKB-KW"/>
</dbReference>
<dbReference type="PROSITE" id="PS00198">
    <property type="entry name" value="4FE4S_FER_1"/>
    <property type="match status" value="1"/>
</dbReference>
<dbReference type="CDD" id="cd16373">
    <property type="entry name" value="DMSOR_beta_like"/>
    <property type="match status" value="1"/>
</dbReference>
<gene>
    <name evidence="8" type="ORF">AN957_14020</name>
</gene>
<comment type="caution">
    <text evidence="8">The sequence shown here is derived from an EMBL/GenBank/DDBJ whole genome shotgun (WGS) entry which is preliminary data.</text>
</comment>
<dbReference type="EMBL" id="LJIX01000006">
    <property type="protein sequence ID" value="KQL19566.1"/>
    <property type="molecule type" value="Genomic_DNA"/>
</dbReference>
<dbReference type="STRING" id="1637975.AN957_14020"/>
<keyword evidence="9" id="KW-1185">Reference proteome</keyword>
<dbReference type="InterPro" id="IPR050157">
    <property type="entry name" value="PSI_iron-sulfur_center"/>
</dbReference>
<dbReference type="AlphaFoldDB" id="A0A0Q3QPC9"/>
<evidence type="ECO:0000256" key="1">
    <source>
        <dbReference type="ARBA" id="ARBA00001966"/>
    </source>
</evidence>
<dbReference type="RefSeq" id="WP_053476102.1">
    <property type="nucleotide sequence ID" value="NZ_CP041305.1"/>
</dbReference>
<name>A0A0Q3QPC9_9BACI</name>
<dbReference type="Pfam" id="PF12838">
    <property type="entry name" value="Fer4_7"/>
    <property type="match status" value="1"/>
</dbReference>
<comment type="function">
    <text evidence="2">Ferredoxins are iron-sulfur proteins that transfer electrons in a wide variety of metabolic reactions.</text>
</comment>
<proteinExistence type="predicted"/>
<dbReference type="InterPro" id="IPR017900">
    <property type="entry name" value="4Fe4S_Fe_S_CS"/>
</dbReference>
<accession>A0A0Q3QPC9</accession>
<keyword evidence="4" id="KW-0479">Metal-binding</keyword>
<evidence type="ECO:0000256" key="2">
    <source>
        <dbReference type="ARBA" id="ARBA00003532"/>
    </source>
</evidence>
<dbReference type="Pfam" id="PF12800">
    <property type="entry name" value="Fer4_4"/>
    <property type="match status" value="1"/>
</dbReference>
<feature type="domain" description="4Fe-4S ferredoxin-type" evidence="7">
    <location>
        <begin position="153"/>
        <end position="184"/>
    </location>
</feature>
<evidence type="ECO:0000256" key="4">
    <source>
        <dbReference type="ARBA" id="ARBA00022723"/>
    </source>
</evidence>
<dbReference type="Proteomes" id="UP000050996">
    <property type="component" value="Unassembled WGS sequence"/>
</dbReference>
<dbReference type="PROSITE" id="PS51379">
    <property type="entry name" value="4FE4S_FER_2"/>
    <property type="match status" value="3"/>
</dbReference>
<keyword evidence="5" id="KW-0408">Iron</keyword>
<dbReference type="InterPro" id="IPR017896">
    <property type="entry name" value="4Fe4S_Fe-S-bd"/>
</dbReference>
<organism evidence="8 9">
    <name type="scientific">Cytobacillus solani</name>
    <dbReference type="NCBI Taxonomy" id="1637975"/>
    <lineage>
        <taxon>Bacteria</taxon>
        <taxon>Bacillati</taxon>
        <taxon>Bacillota</taxon>
        <taxon>Bacilli</taxon>
        <taxon>Bacillales</taxon>
        <taxon>Bacillaceae</taxon>
        <taxon>Cytobacillus</taxon>
    </lineage>
</organism>
<dbReference type="PANTHER" id="PTHR24960:SF79">
    <property type="entry name" value="PHOTOSYSTEM I IRON-SULFUR CENTER"/>
    <property type="match status" value="1"/>
</dbReference>
<dbReference type="GO" id="GO:0046872">
    <property type="term" value="F:metal ion binding"/>
    <property type="evidence" value="ECO:0007669"/>
    <property type="project" value="UniProtKB-KW"/>
</dbReference>
<keyword evidence="6" id="KW-0411">Iron-sulfur</keyword>
<sequence length="185" mass="20305">MNERINRRQFLSINLEATVGFLGNFLGTQMEQERDFFRPPGALNELEFLTSCTRCGKCKDGCPEGIINLFTLSDGAKLINTPYLNPNQSPCTFCMECVEVCPTNALSRIGLLEEPSIGKAEILTNRCLAFQEVMCDFCVRSCPVKGALVSMNGIPKVIDENCTGCGMCVANCISEQKGIRIQTLG</sequence>
<dbReference type="SUPFAM" id="SSF54862">
    <property type="entry name" value="4Fe-4S ferredoxins"/>
    <property type="match status" value="1"/>
</dbReference>
<feature type="domain" description="4Fe-4S ferredoxin-type" evidence="7">
    <location>
        <begin position="80"/>
        <end position="111"/>
    </location>
</feature>
<evidence type="ECO:0000313" key="8">
    <source>
        <dbReference type="EMBL" id="KQL19566.1"/>
    </source>
</evidence>
<dbReference type="Gene3D" id="3.30.70.20">
    <property type="match status" value="2"/>
</dbReference>
<feature type="domain" description="4Fe-4S ferredoxin-type" evidence="7">
    <location>
        <begin position="44"/>
        <end position="72"/>
    </location>
</feature>